<proteinExistence type="predicted"/>
<evidence type="ECO:0000256" key="1">
    <source>
        <dbReference type="SAM" id="Phobius"/>
    </source>
</evidence>
<organism evidence="2 3">
    <name type="scientific">Acetobacter lovaniensis</name>
    <dbReference type="NCBI Taxonomy" id="104100"/>
    <lineage>
        <taxon>Bacteria</taxon>
        <taxon>Pseudomonadati</taxon>
        <taxon>Pseudomonadota</taxon>
        <taxon>Alphaproteobacteria</taxon>
        <taxon>Acetobacterales</taxon>
        <taxon>Acetobacteraceae</taxon>
        <taxon>Acetobacter</taxon>
    </lineage>
</organism>
<accession>A0A841QJW7</accession>
<keyword evidence="1" id="KW-1133">Transmembrane helix</keyword>
<name>A0A841QJW7_9PROT</name>
<dbReference type="AlphaFoldDB" id="A0A841QJW7"/>
<dbReference type="RefSeq" id="WP_166117098.1">
    <property type="nucleotide sequence ID" value="NZ_BAABDB010000019.1"/>
</dbReference>
<reference evidence="2 3" key="1">
    <citation type="submission" date="2020-08" db="EMBL/GenBank/DDBJ databases">
        <title>Genomic Encyclopedia of Type Strains, Phase IV (KMG-IV): sequencing the most valuable type-strain genomes for metagenomic binning, comparative biology and taxonomic classification.</title>
        <authorList>
            <person name="Goeker M."/>
        </authorList>
    </citation>
    <scope>NUCLEOTIDE SEQUENCE [LARGE SCALE GENOMIC DNA]</scope>
    <source>
        <strain evidence="2 3">DSM 4491</strain>
    </source>
</reference>
<dbReference type="Proteomes" id="UP000578000">
    <property type="component" value="Unassembled WGS sequence"/>
</dbReference>
<protein>
    <submittedName>
        <fullName evidence="2">Uncharacterized protein</fullName>
    </submittedName>
</protein>
<feature type="transmembrane region" description="Helical" evidence="1">
    <location>
        <begin position="222"/>
        <end position="241"/>
    </location>
</feature>
<comment type="caution">
    <text evidence="2">The sequence shown here is derived from an EMBL/GenBank/DDBJ whole genome shotgun (WGS) entry which is preliminary data.</text>
</comment>
<gene>
    <name evidence="2" type="ORF">HNR55_003351</name>
</gene>
<keyword evidence="1" id="KW-0812">Transmembrane</keyword>
<evidence type="ECO:0000313" key="3">
    <source>
        <dbReference type="Proteomes" id="UP000578000"/>
    </source>
</evidence>
<sequence>MAQTKQQKRDIFFQKHPNCYICGDIATQIDHMPPRILFLRKQAPVDYEFPVCHRCNHNTSKDEQAAAFLFYQELNNMENDPDERKRLKKITNGIKNNNKELLAELTTHSSAVFQKKTFRETFGIHGDILRHRGYYMASLGKECQHVMFTFSYKMLHAIYYKITGFRFSGYIFCRIADLKNKKEFHSIKDITESMQYKEDIIHRFKSQGNFFYKYNISLENDAFSVSIFFGGQFIILLYGFLEKFIKEDKRAPHLIEKMKNGRIFKHITFDECINKNWK</sequence>
<keyword evidence="3" id="KW-1185">Reference proteome</keyword>
<evidence type="ECO:0000313" key="2">
    <source>
        <dbReference type="EMBL" id="MBB6458738.1"/>
    </source>
</evidence>
<dbReference type="EMBL" id="JACHIE010000030">
    <property type="protein sequence ID" value="MBB6458738.1"/>
    <property type="molecule type" value="Genomic_DNA"/>
</dbReference>
<keyword evidence="1" id="KW-0472">Membrane</keyword>